<feature type="compositionally biased region" description="Basic and acidic residues" evidence="8">
    <location>
        <begin position="344"/>
        <end position="356"/>
    </location>
</feature>
<evidence type="ECO:0000313" key="11">
    <source>
        <dbReference type="RefSeq" id="XP_033579409.1"/>
    </source>
</evidence>
<sequence>MCGRYVLALRPSEIRHQLQDAQMPVDDAPEDSEVRHTYNFAPGNHGIVYRADAPGFGGARDTSDKDALDSLTAQETPLDDNQVKHESESHDTKYKLQAMKWGLIPFWTKRNPDYGSMLKTINCRDDSLIEDRGMWTSMKKKKRCIVVIQGFYEWLKKNNGKERIPHFVKRKDGQLMCLAGLWDCVKYEDSEEKLYSYTIITTDSNKQLNFLHDRMPVILDNGSDAIRTWLDPARTEWSKDLQSLLKPYSGELECYPVSKDVGKVGNNSPQFVVPINSAENRSNIANFFGNQKKLAKGKGEQKLVQKTEDDLTEKGIKVEHDVSETRETDYQHDGTEDNAPLPTESRRGVKREHRETDDDGGTADSPAQQKQKLSAEPSSQSPKKTPSKPTRNTRSATSNGTAAKASPKKKAGDGSQKITAFFGK</sequence>
<evidence type="ECO:0000313" key="9">
    <source>
        <dbReference type="EMBL" id="KAF2812445.1"/>
    </source>
</evidence>
<feature type="compositionally biased region" description="Polar residues" evidence="8">
    <location>
        <begin position="392"/>
        <end position="401"/>
    </location>
</feature>
<dbReference type="Proteomes" id="UP000504636">
    <property type="component" value="Unplaced"/>
</dbReference>
<dbReference type="GeneID" id="54456188"/>
<dbReference type="InterPro" id="IPR003738">
    <property type="entry name" value="SRAP"/>
</dbReference>
<dbReference type="GO" id="GO:0008233">
    <property type="term" value="F:peptidase activity"/>
    <property type="evidence" value="ECO:0007669"/>
    <property type="project" value="UniProtKB-KW"/>
</dbReference>
<dbReference type="InterPro" id="IPR036590">
    <property type="entry name" value="SRAP-like"/>
</dbReference>
<name>A0A6A6YWT5_9PEZI</name>
<dbReference type="GO" id="GO:0003697">
    <property type="term" value="F:single-stranded DNA binding"/>
    <property type="evidence" value="ECO:0007669"/>
    <property type="project" value="InterPro"/>
</dbReference>
<dbReference type="PANTHER" id="PTHR13604">
    <property type="entry name" value="DC12-RELATED"/>
    <property type="match status" value="1"/>
</dbReference>
<dbReference type="Pfam" id="PF02586">
    <property type="entry name" value="SRAP"/>
    <property type="match status" value="1"/>
</dbReference>
<keyword evidence="7" id="KW-0456">Lyase</keyword>
<keyword evidence="4" id="KW-0378">Hydrolase</keyword>
<evidence type="ECO:0000313" key="10">
    <source>
        <dbReference type="Proteomes" id="UP000504636"/>
    </source>
</evidence>
<dbReference type="GO" id="GO:0006508">
    <property type="term" value="P:proteolysis"/>
    <property type="evidence" value="ECO:0007669"/>
    <property type="project" value="UniProtKB-KW"/>
</dbReference>
<evidence type="ECO:0000256" key="1">
    <source>
        <dbReference type="ARBA" id="ARBA00008136"/>
    </source>
</evidence>
<keyword evidence="2" id="KW-0645">Protease</keyword>
<feature type="compositionally biased region" description="Basic and acidic residues" evidence="8">
    <location>
        <begin position="297"/>
        <end position="335"/>
    </location>
</feature>
<evidence type="ECO:0000256" key="7">
    <source>
        <dbReference type="ARBA" id="ARBA00023239"/>
    </source>
</evidence>
<dbReference type="GO" id="GO:0016829">
    <property type="term" value="F:lyase activity"/>
    <property type="evidence" value="ECO:0007669"/>
    <property type="project" value="UniProtKB-KW"/>
</dbReference>
<feature type="compositionally biased region" description="Low complexity" evidence="8">
    <location>
        <begin position="377"/>
        <end position="390"/>
    </location>
</feature>
<protein>
    <submittedName>
        <fullName evidence="9 11">DUF159-domain-containing protein</fullName>
    </submittedName>
</protein>
<accession>A0A6A6YWT5</accession>
<keyword evidence="6" id="KW-0238">DNA-binding</keyword>
<reference evidence="9 11" key="1">
    <citation type="journal article" date="2020" name="Stud. Mycol.">
        <title>101 Dothideomycetes genomes: a test case for predicting lifestyles and emergence of pathogens.</title>
        <authorList>
            <person name="Haridas S."/>
            <person name="Albert R."/>
            <person name="Binder M."/>
            <person name="Bloem J."/>
            <person name="Labutti K."/>
            <person name="Salamov A."/>
            <person name="Andreopoulos B."/>
            <person name="Baker S."/>
            <person name="Barry K."/>
            <person name="Bills G."/>
            <person name="Bluhm B."/>
            <person name="Cannon C."/>
            <person name="Castanera R."/>
            <person name="Culley D."/>
            <person name="Daum C."/>
            <person name="Ezra D."/>
            <person name="Gonzalez J."/>
            <person name="Henrissat B."/>
            <person name="Kuo A."/>
            <person name="Liang C."/>
            <person name="Lipzen A."/>
            <person name="Lutzoni F."/>
            <person name="Magnuson J."/>
            <person name="Mondo S."/>
            <person name="Nolan M."/>
            <person name="Ohm R."/>
            <person name="Pangilinan J."/>
            <person name="Park H.-J."/>
            <person name="Ramirez L."/>
            <person name="Alfaro M."/>
            <person name="Sun H."/>
            <person name="Tritt A."/>
            <person name="Yoshinaga Y."/>
            <person name="Zwiers L.-H."/>
            <person name="Turgeon B."/>
            <person name="Goodwin S."/>
            <person name="Spatafora J."/>
            <person name="Crous P."/>
            <person name="Grigoriev I."/>
        </authorList>
    </citation>
    <scope>NUCLEOTIDE SEQUENCE</scope>
    <source>
        <strain evidence="9 11">CBS 304.34</strain>
    </source>
</reference>
<organism evidence="9">
    <name type="scientific">Mytilinidion resinicola</name>
    <dbReference type="NCBI Taxonomy" id="574789"/>
    <lineage>
        <taxon>Eukaryota</taxon>
        <taxon>Fungi</taxon>
        <taxon>Dikarya</taxon>
        <taxon>Ascomycota</taxon>
        <taxon>Pezizomycotina</taxon>
        <taxon>Dothideomycetes</taxon>
        <taxon>Pleosporomycetidae</taxon>
        <taxon>Mytilinidiales</taxon>
        <taxon>Mytilinidiaceae</taxon>
        <taxon>Mytilinidion</taxon>
    </lineage>
</organism>
<evidence type="ECO:0000256" key="6">
    <source>
        <dbReference type="ARBA" id="ARBA00023125"/>
    </source>
</evidence>
<dbReference type="EMBL" id="MU003697">
    <property type="protein sequence ID" value="KAF2812445.1"/>
    <property type="molecule type" value="Genomic_DNA"/>
</dbReference>
<evidence type="ECO:0000256" key="8">
    <source>
        <dbReference type="SAM" id="MobiDB-lite"/>
    </source>
</evidence>
<evidence type="ECO:0000256" key="2">
    <source>
        <dbReference type="ARBA" id="ARBA00022670"/>
    </source>
</evidence>
<keyword evidence="5" id="KW-0190">Covalent protein-DNA linkage</keyword>
<evidence type="ECO:0000256" key="5">
    <source>
        <dbReference type="ARBA" id="ARBA00023124"/>
    </source>
</evidence>
<dbReference type="AlphaFoldDB" id="A0A6A6YWT5"/>
<dbReference type="SUPFAM" id="SSF143081">
    <property type="entry name" value="BB1717-like"/>
    <property type="match status" value="1"/>
</dbReference>
<reference evidence="11" key="2">
    <citation type="submission" date="2020-04" db="EMBL/GenBank/DDBJ databases">
        <authorList>
            <consortium name="NCBI Genome Project"/>
        </authorList>
    </citation>
    <scope>NUCLEOTIDE SEQUENCE</scope>
    <source>
        <strain evidence="11">CBS 304.34</strain>
    </source>
</reference>
<dbReference type="GO" id="GO:0106300">
    <property type="term" value="P:protein-DNA covalent cross-linking repair"/>
    <property type="evidence" value="ECO:0007669"/>
    <property type="project" value="InterPro"/>
</dbReference>
<feature type="region of interest" description="Disordered" evidence="8">
    <location>
        <begin position="295"/>
        <end position="424"/>
    </location>
</feature>
<dbReference type="OrthoDB" id="2111841at2759"/>
<dbReference type="RefSeq" id="XP_033579409.1">
    <property type="nucleotide sequence ID" value="XM_033715295.1"/>
</dbReference>
<evidence type="ECO:0000256" key="3">
    <source>
        <dbReference type="ARBA" id="ARBA00022763"/>
    </source>
</evidence>
<dbReference type="Gene3D" id="3.90.1680.10">
    <property type="entry name" value="SOS response associated peptidase-like"/>
    <property type="match status" value="1"/>
</dbReference>
<evidence type="ECO:0000256" key="4">
    <source>
        <dbReference type="ARBA" id="ARBA00022801"/>
    </source>
</evidence>
<proteinExistence type="inferred from homology"/>
<keyword evidence="3" id="KW-0227">DNA damage</keyword>
<gene>
    <name evidence="9 11" type="ORF">BDZ99DRAFT_382843</name>
</gene>
<comment type="similarity">
    <text evidence="1">Belongs to the SOS response-associated peptidase family.</text>
</comment>
<reference evidence="11" key="3">
    <citation type="submission" date="2025-04" db="UniProtKB">
        <authorList>
            <consortium name="RefSeq"/>
        </authorList>
    </citation>
    <scope>IDENTIFICATION</scope>
    <source>
        <strain evidence="11">CBS 304.34</strain>
    </source>
</reference>
<dbReference type="PANTHER" id="PTHR13604:SF0">
    <property type="entry name" value="ABASIC SITE PROCESSING PROTEIN HMCES"/>
    <property type="match status" value="1"/>
</dbReference>
<keyword evidence="10" id="KW-1185">Reference proteome</keyword>